<gene>
    <name evidence="7" type="ORF">LPW39_16860</name>
</gene>
<dbReference type="InterPro" id="IPR039425">
    <property type="entry name" value="RNA_pol_sigma-70-like"/>
</dbReference>
<sequence length="211" mass="23799">MRPDWLPRGEAGAPESAGGHLASLYQRWRTPVMRMLRRHFGNAADVEDATQEVFARVAATGKVLQPDEEQPYLRKTLQSVAARDWQHSPQAQGLELVSGDEHPQALEAQLHSSAEEVNQQAAQQQRLRRLHQAIQELPERQRQAFVLHRVEGHTVQQTAEQMGISLRMVVKHLARAVAYCETRVQFASAQQMQQLQAQQLALSAADEEPHV</sequence>
<protein>
    <submittedName>
        <fullName evidence="7">Sigma-70 family RNA polymerase sigma factor</fullName>
    </submittedName>
</protein>
<dbReference type="PANTHER" id="PTHR43133:SF63">
    <property type="entry name" value="RNA POLYMERASE SIGMA FACTOR FECI-RELATED"/>
    <property type="match status" value="1"/>
</dbReference>
<feature type="domain" description="RNA polymerase sigma factor 70 region 4 type 2" evidence="6">
    <location>
        <begin position="128"/>
        <end position="179"/>
    </location>
</feature>
<name>A0AAW4XZK2_9BURK</name>
<dbReference type="GO" id="GO:0006352">
    <property type="term" value="P:DNA-templated transcription initiation"/>
    <property type="evidence" value="ECO:0007669"/>
    <property type="project" value="InterPro"/>
</dbReference>
<dbReference type="SUPFAM" id="SSF88946">
    <property type="entry name" value="Sigma2 domain of RNA polymerase sigma factors"/>
    <property type="match status" value="1"/>
</dbReference>
<evidence type="ECO:0000256" key="4">
    <source>
        <dbReference type="ARBA" id="ARBA00023163"/>
    </source>
</evidence>
<dbReference type="GO" id="GO:0003677">
    <property type="term" value="F:DNA binding"/>
    <property type="evidence" value="ECO:0007669"/>
    <property type="project" value="InterPro"/>
</dbReference>
<reference evidence="7 8" key="1">
    <citation type="submission" date="2021-11" db="EMBL/GenBank/DDBJ databases">
        <title>Genome sequence.</title>
        <authorList>
            <person name="Sun Q."/>
        </authorList>
    </citation>
    <scope>NUCLEOTIDE SEQUENCE [LARGE SCALE GENOMIC DNA]</scope>
    <source>
        <strain evidence="7 8">KCTC 12005</strain>
    </source>
</reference>
<dbReference type="InterPro" id="IPR007627">
    <property type="entry name" value="RNA_pol_sigma70_r2"/>
</dbReference>
<dbReference type="SUPFAM" id="SSF88659">
    <property type="entry name" value="Sigma3 and sigma4 domains of RNA polymerase sigma factors"/>
    <property type="match status" value="1"/>
</dbReference>
<evidence type="ECO:0000313" key="8">
    <source>
        <dbReference type="Proteomes" id="UP001199260"/>
    </source>
</evidence>
<dbReference type="InterPro" id="IPR013324">
    <property type="entry name" value="RNA_pol_sigma_r3/r4-like"/>
</dbReference>
<evidence type="ECO:0000256" key="2">
    <source>
        <dbReference type="ARBA" id="ARBA00023015"/>
    </source>
</evidence>
<dbReference type="PANTHER" id="PTHR43133">
    <property type="entry name" value="RNA POLYMERASE ECF-TYPE SIGMA FACTO"/>
    <property type="match status" value="1"/>
</dbReference>
<dbReference type="Pfam" id="PF08281">
    <property type="entry name" value="Sigma70_r4_2"/>
    <property type="match status" value="1"/>
</dbReference>
<dbReference type="InterPro" id="IPR036388">
    <property type="entry name" value="WH-like_DNA-bd_sf"/>
</dbReference>
<dbReference type="Pfam" id="PF04542">
    <property type="entry name" value="Sigma70_r2"/>
    <property type="match status" value="1"/>
</dbReference>
<evidence type="ECO:0000256" key="1">
    <source>
        <dbReference type="ARBA" id="ARBA00010641"/>
    </source>
</evidence>
<dbReference type="Gene3D" id="1.10.10.10">
    <property type="entry name" value="Winged helix-like DNA-binding domain superfamily/Winged helix DNA-binding domain"/>
    <property type="match status" value="1"/>
</dbReference>
<dbReference type="EMBL" id="JAJNCT010000021">
    <property type="protein sequence ID" value="MCD2166796.1"/>
    <property type="molecule type" value="Genomic_DNA"/>
</dbReference>
<organism evidence="7 8">
    <name type="scientific">Comamonas koreensis</name>
    <dbReference type="NCBI Taxonomy" id="160825"/>
    <lineage>
        <taxon>Bacteria</taxon>
        <taxon>Pseudomonadati</taxon>
        <taxon>Pseudomonadota</taxon>
        <taxon>Betaproteobacteria</taxon>
        <taxon>Burkholderiales</taxon>
        <taxon>Comamonadaceae</taxon>
        <taxon>Comamonas</taxon>
    </lineage>
</organism>
<dbReference type="InterPro" id="IPR013325">
    <property type="entry name" value="RNA_pol_sigma_r2"/>
</dbReference>
<dbReference type="Proteomes" id="UP001199260">
    <property type="component" value="Unassembled WGS sequence"/>
</dbReference>
<dbReference type="InterPro" id="IPR013249">
    <property type="entry name" value="RNA_pol_sigma70_r4_t2"/>
</dbReference>
<dbReference type="InterPro" id="IPR014284">
    <property type="entry name" value="RNA_pol_sigma-70_dom"/>
</dbReference>
<proteinExistence type="inferred from homology"/>
<dbReference type="GO" id="GO:0016987">
    <property type="term" value="F:sigma factor activity"/>
    <property type="evidence" value="ECO:0007669"/>
    <property type="project" value="UniProtKB-KW"/>
</dbReference>
<evidence type="ECO:0000256" key="3">
    <source>
        <dbReference type="ARBA" id="ARBA00023082"/>
    </source>
</evidence>
<evidence type="ECO:0000313" key="7">
    <source>
        <dbReference type="EMBL" id="MCD2166796.1"/>
    </source>
</evidence>
<evidence type="ECO:0000259" key="5">
    <source>
        <dbReference type="Pfam" id="PF04542"/>
    </source>
</evidence>
<keyword evidence="2" id="KW-0805">Transcription regulation</keyword>
<dbReference type="NCBIfam" id="TIGR02937">
    <property type="entry name" value="sigma70-ECF"/>
    <property type="match status" value="1"/>
</dbReference>
<dbReference type="RefSeq" id="WP_230777870.1">
    <property type="nucleotide sequence ID" value="NZ_JAJNCT010000021.1"/>
</dbReference>
<feature type="domain" description="RNA polymerase sigma-70 region 2" evidence="5">
    <location>
        <begin position="24"/>
        <end position="66"/>
    </location>
</feature>
<evidence type="ECO:0000259" key="6">
    <source>
        <dbReference type="Pfam" id="PF08281"/>
    </source>
</evidence>
<dbReference type="Gene3D" id="1.10.1740.10">
    <property type="match status" value="1"/>
</dbReference>
<comment type="similarity">
    <text evidence="1">Belongs to the sigma-70 factor family. ECF subfamily.</text>
</comment>
<keyword evidence="3" id="KW-0731">Sigma factor</keyword>
<keyword evidence="4" id="KW-0804">Transcription</keyword>
<dbReference type="CDD" id="cd06171">
    <property type="entry name" value="Sigma70_r4"/>
    <property type="match status" value="1"/>
</dbReference>
<keyword evidence="8" id="KW-1185">Reference proteome</keyword>
<accession>A0AAW4XZK2</accession>
<dbReference type="AlphaFoldDB" id="A0AAW4XZK2"/>
<comment type="caution">
    <text evidence="7">The sequence shown here is derived from an EMBL/GenBank/DDBJ whole genome shotgun (WGS) entry which is preliminary data.</text>
</comment>